<sequence>MFIICAIILGLILGMVRGGSVRRIFSKKVSLWPLGLMGIVLQLGLHLWFYLGAATGVATIVNFVSYILILITLIFNFDDLWTILMTVGTTANFIASFINGGKMPVASNIVQALGNNQLVTSISKGTNAVYSVISQSTTTLWMLGINVPIPYLGKIAGFYGGIGGFSIGSALTFVGIIGWVQYRMNAQPAAEDSFLDDTEFGTEDYIFAPDEMDHLPDKEKTGYETEPLDWLQDNSAELFTMEETEHPSEPAEEPSEVKAVDAPIAEDSSDASEKPAEDAPEATAVLPDLSPELLNQIRSHGQKNVIKAPEPAADSDDTRVFTALKDLGRYDTRPIGGEKEPIQSERDEEDDFAESGFFTQSFYAEREKGRLAFGDVETAPGSEPTPQKQSVVAEPSTLPDSQPQMMEEEEQMSDHHQEPTYFRQDHLFEEDKEIEETPTAAEQKKPSWQPVEKTAANPKRTREQKINPYRKYSNEQAAQMTDASRDNEKQMLSVWQQVSKETEALRQRGKRSGEHLRERDAKHPFHSSEEERQRLKKEHSRAGLRAPEKPVASATDRRKTQKATQEASVDAEREKAGFEKVEIDVEGRTVSFWRKKKETEE</sequence>
<dbReference type="EMBL" id="AEQN01000016">
    <property type="protein sequence ID" value="EFV01714.1"/>
    <property type="molecule type" value="Genomic_DNA"/>
</dbReference>
<keyword evidence="2" id="KW-0472">Membrane</keyword>
<evidence type="ECO:0000256" key="1">
    <source>
        <dbReference type="SAM" id="MobiDB-lite"/>
    </source>
</evidence>
<dbReference type="AlphaFoldDB" id="E6MGH4"/>
<dbReference type="Proteomes" id="UP000004754">
    <property type="component" value="Unassembled WGS sequence"/>
</dbReference>
<dbReference type="RefSeq" id="WP_006598531.1">
    <property type="nucleotide sequence ID" value="NZ_GL622359.1"/>
</dbReference>
<dbReference type="Pfam" id="PF17248">
    <property type="entry name" value="DUF5317"/>
    <property type="match status" value="1"/>
</dbReference>
<feature type="compositionally biased region" description="Basic and acidic residues" evidence="1">
    <location>
        <begin position="570"/>
        <end position="580"/>
    </location>
</feature>
<dbReference type="OrthoDB" id="37447at2"/>
<feature type="transmembrane region" description="Helical" evidence="2">
    <location>
        <begin position="34"/>
        <end position="51"/>
    </location>
</feature>
<feature type="compositionally biased region" description="Basic and acidic residues" evidence="1">
    <location>
        <begin position="500"/>
        <end position="533"/>
    </location>
</feature>
<feature type="compositionally biased region" description="Basic and acidic residues" evidence="1">
    <location>
        <begin position="326"/>
        <end position="345"/>
    </location>
</feature>
<proteinExistence type="predicted"/>
<dbReference type="InterPro" id="IPR035168">
    <property type="entry name" value="DUF5317"/>
</dbReference>
<evidence type="ECO:0000313" key="4">
    <source>
        <dbReference type="Proteomes" id="UP000004754"/>
    </source>
</evidence>
<keyword evidence="2" id="KW-0812">Transmembrane</keyword>
<name>E6MGH4_9FIRM</name>
<feature type="region of interest" description="Disordered" evidence="1">
    <location>
        <begin position="432"/>
        <end position="580"/>
    </location>
</feature>
<evidence type="ECO:0000256" key="2">
    <source>
        <dbReference type="SAM" id="Phobius"/>
    </source>
</evidence>
<accession>E6MGH4</accession>
<dbReference type="eggNOG" id="ENOG5030EN7">
    <property type="taxonomic scope" value="Bacteria"/>
</dbReference>
<reference evidence="3 4" key="1">
    <citation type="submission" date="2010-12" db="EMBL/GenBank/DDBJ databases">
        <authorList>
            <person name="Muzny D."/>
            <person name="Qin X."/>
            <person name="Deng J."/>
            <person name="Jiang H."/>
            <person name="Liu Y."/>
            <person name="Qu J."/>
            <person name="Song X.-Z."/>
            <person name="Zhang L."/>
            <person name="Thornton R."/>
            <person name="Coyle M."/>
            <person name="Francisco L."/>
            <person name="Jackson L."/>
            <person name="Javaid M."/>
            <person name="Korchina V."/>
            <person name="Kovar C."/>
            <person name="Mata R."/>
            <person name="Mathew T."/>
            <person name="Ngo R."/>
            <person name="Nguyen L."/>
            <person name="Nguyen N."/>
            <person name="Okwuonu G."/>
            <person name="Ongeri F."/>
            <person name="Pham C."/>
            <person name="Simmons D."/>
            <person name="Wilczek-Boney K."/>
            <person name="Hale W."/>
            <person name="Jakkamsetti A."/>
            <person name="Pham P."/>
            <person name="Ruth R."/>
            <person name="San Lucas F."/>
            <person name="Warren J."/>
            <person name="Zhang J."/>
            <person name="Zhao Z."/>
            <person name="Zhou C."/>
            <person name="Zhu D."/>
            <person name="Lee S."/>
            <person name="Bess C."/>
            <person name="Blankenburg K."/>
            <person name="Forbes L."/>
            <person name="Fu Q."/>
            <person name="Gubbala S."/>
            <person name="Hirani K."/>
            <person name="Jayaseelan J.C."/>
            <person name="Lara F."/>
            <person name="Munidasa M."/>
            <person name="Palculict T."/>
            <person name="Patil S."/>
            <person name="Pu L.-L."/>
            <person name="Saada N."/>
            <person name="Tang L."/>
            <person name="Weissenberger G."/>
            <person name="Zhu Y."/>
            <person name="Hemphill L."/>
            <person name="Shang Y."/>
            <person name="Youmans B."/>
            <person name="Ayvaz T."/>
            <person name="Ross M."/>
            <person name="Santibanez J."/>
            <person name="Aqrawi P."/>
            <person name="Gross S."/>
            <person name="Joshi V."/>
            <person name="Fowler G."/>
            <person name="Nazareth L."/>
            <person name="Reid J."/>
            <person name="Worley K."/>
            <person name="Petrosino J."/>
            <person name="Highlander S."/>
            <person name="Gibbs R."/>
        </authorList>
    </citation>
    <scope>NUCLEOTIDE SEQUENCE [LARGE SCALE GENOMIC DNA]</scope>
    <source>
        <strain evidence="3 4">ATCC 23263</strain>
    </source>
</reference>
<organism evidence="3 4">
    <name type="scientific">Pseudoramibacter alactolyticus ATCC 23263</name>
    <dbReference type="NCBI Taxonomy" id="887929"/>
    <lineage>
        <taxon>Bacteria</taxon>
        <taxon>Bacillati</taxon>
        <taxon>Bacillota</taxon>
        <taxon>Clostridia</taxon>
        <taxon>Eubacteriales</taxon>
        <taxon>Eubacteriaceae</taxon>
        <taxon>Pseudoramibacter</taxon>
    </lineage>
</organism>
<evidence type="ECO:0000313" key="3">
    <source>
        <dbReference type="EMBL" id="EFV01714.1"/>
    </source>
</evidence>
<feature type="transmembrane region" description="Helical" evidence="2">
    <location>
        <begin position="58"/>
        <end position="75"/>
    </location>
</feature>
<dbReference type="STRING" id="887929.HMP0721_1107"/>
<feature type="region of interest" description="Disordered" evidence="1">
    <location>
        <begin position="371"/>
        <end position="417"/>
    </location>
</feature>
<comment type="caution">
    <text evidence="3">The sequence shown here is derived from an EMBL/GenBank/DDBJ whole genome shotgun (WGS) entry which is preliminary data.</text>
</comment>
<feature type="region of interest" description="Disordered" evidence="1">
    <location>
        <begin position="265"/>
        <end position="357"/>
    </location>
</feature>
<dbReference type="HOGENOM" id="CLU_477978_0_0_9"/>
<protein>
    <submittedName>
        <fullName evidence="3">Uncharacterized protein</fullName>
    </submittedName>
</protein>
<feature type="transmembrane region" description="Helical" evidence="2">
    <location>
        <begin position="81"/>
        <end position="98"/>
    </location>
</feature>
<feature type="transmembrane region" description="Helical" evidence="2">
    <location>
        <begin position="158"/>
        <end position="180"/>
    </location>
</feature>
<gene>
    <name evidence="3" type="ORF">HMP0721_1107</name>
</gene>
<keyword evidence="4" id="KW-1185">Reference proteome</keyword>
<keyword evidence="2" id="KW-1133">Transmembrane helix</keyword>